<dbReference type="RefSeq" id="XP_027618973.1">
    <property type="nucleotide sequence ID" value="XM_027763172.1"/>
</dbReference>
<proteinExistence type="predicted"/>
<reference evidence="1 2" key="1">
    <citation type="journal article" date="2018" name="Sci. Rep.">
        <title>Genome sequence of the cauliflower mushroom Sparassis crispa (Hanabiratake) and its association with beneficial usage.</title>
        <authorList>
            <person name="Kiyama R."/>
            <person name="Furutani Y."/>
            <person name="Kawaguchi K."/>
            <person name="Nakanishi T."/>
        </authorList>
    </citation>
    <scope>NUCLEOTIDE SEQUENCE [LARGE SCALE GENOMIC DNA]</scope>
</reference>
<comment type="caution">
    <text evidence="1">The sequence shown here is derived from an EMBL/GenBank/DDBJ whole genome shotgun (WGS) entry which is preliminary data.</text>
</comment>
<evidence type="ECO:0000313" key="2">
    <source>
        <dbReference type="Proteomes" id="UP000287166"/>
    </source>
</evidence>
<gene>
    <name evidence="1" type="ORF">SCP_1202890</name>
</gene>
<dbReference type="GeneID" id="38784977"/>
<dbReference type="AlphaFoldDB" id="A0A401H0Z7"/>
<dbReference type="OrthoDB" id="3266090at2759"/>
<accession>A0A401H0Z7</accession>
<dbReference type="EMBL" id="BFAD01000012">
    <property type="protein sequence ID" value="GBE88060.1"/>
    <property type="molecule type" value="Genomic_DNA"/>
</dbReference>
<dbReference type="Proteomes" id="UP000287166">
    <property type="component" value="Unassembled WGS sequence"/>
</dbReference>
<evidence type="ECO:0000313" key="1">
    <source>
        <dbReference type="EMBL" id="GBE88060.1"/>
    </source>
</evidence>
<sequence length="190" mass="21864">MSSLASDGYSWYERDENGNLIPDSGTGYKLTPAAVEAEREIYLKRAKERMPAPTTELPDKYNPFLRKDVKPKPPVLQYGIAVKFNQLRSYANEKNLLEPAARKRGVPLSSLSVMPVVYEAIHGLEVACNARLHWAIPWIAGYNGMVVLYSNYSIFWEQLEEEHEQEVIRILQEELGVTEKPMWYWDISNQ</sequence>
<keyword evidence="2" id="KW-1185">Reference proteome</keyword>
<name>A0A401H0Z7_9APHY</name>
<dbReference type="InParanoid" id="A0A401H0Z7"/>
<organism evidence="1 2">
    <name type="scientific">Sparassis crispa</name>
    <dbReference type="NCBI Taxonomy" id="139825"/>
    <lineage>
        <taxon>Eukaryota</taxon>
        <taxon>Fungi</taxon>
        <taxon>Dikarya</taxon>
        <taxon>Basidiomycota</taxon>
        <taxon>Agaricomycotina</taxon>
        <taxon>Agaricomycetes</taxon>
        <taxon>Polyporales</taxon>
        <taxon>Sparassidaceae</taxon>
        <taxon>Sparassis</taxon>
    </lineage>
</organism>
<protein>
    <submittedName>
        <fullName evidence="1">Uncharacterized protein</fullName>
    </submittedName>
</protein>